<reference evidence="1 2" key="1">
    <citation type="submission" date="2022-05" db="EMBL/GenBank/DDBJ databases">
        <title>Novel Pseudomonas spp. Isolated from a Rainbow Trout Aquaculture Facility.</title>
        <authorList>
            <person name="Testerman T."/>
            <person name="Graf J."/>
        </authorList>
    </citation>
    <scope>NUCLEOTIDE SEQUENCE [LARGE SCALE GENOMIC DNA]</scope>
    <source>
        <strain evidence="1 2">ID1042</strain>
    </source>
</reference>
<dbReference type="EMBL" id="JAMDHA010000020">
    <property type="protein sequence ID" value="MDD1009440.1"/>
    <property type="molecule type" value="Genomic_DNA"/>
</dbReference>
<accession>A0A9X4C3W0</accession>
<proteinExistence type="predicted"/>
<comment type="caution">
    <text evidence="1">The sequence shown here is derived from an EMBL/GenBank/DDBJ whole genome shotgun (WGS) entry which is preliminary data.</text>
</comment>
<keyword evidence="2" id="KW-1185">Reference proteome</keyword>
<evidence type="ECO:0000313" key="1">
    <source>
        <dbReference type="EMBL" id="MDD1009440.1"/>
    </source>
</evidence>
<sequence length="121" mass="13924">MSDEIMWAVRIDGSWRCVDDTIPLDAEETLYEDLPQWAIDFQEEAALRGVLAGAELAWQQAEIELIVNQLMAIEEAEATGENTGALPGTRVQWLQYRTKVRNWKDGVEYFPDLERRPSRPE</sequence>
<organism evidence="1 2">
    <name type="scientific">Pseudomonas shahriarae</name>
    <dbReference type="NCBI Taxonomy" id="2745512"/>
    <lineage>
        <taxon>Bacteria</taxon>
        <taxon>Pseudomonadati</taxon>
        <taxon>Pseudomonadota</taxon>
        <taxon>Gammaproteobacteria</taxon>
        <taxon>Pseudomonadales</taxon>
        <taxon>Pseudomonadaceae</taxon>
        <taxon>Pseudomonas</taxon>
    </lineage>
</organism>
<evidence type="ECO:0000313" key="2">
    <source>
        <dbReference type="Proteomes" id="UP001148185"/>
    </source>
</evidence>
<name>A0A9X4C3W0_9PSED</name>
<gene>
    <name evidence="1" type="ORF">M5G27_18345</name>
</gene>
<dbReference type="Proteomes" id="UP001148185">
    <property type="component" value="Unassembled WGS sequence"/>
</dbReference>
<dbReference type="RefSeq" id="WP_273877523.1">
    <property type="nucleotide sequence ID" value="NZ_JAMDHA010000020.1"/>
</dbReference>
<dbReference type="AlphaFoldDB" id="A0A9X4C3W0"/>
<protein>
    <submittedName>
        <fullName evidence="1">Uncharacterized protein</fullName>
    </submittedName>
</protein>